<evidence type="ECO:0000313" key="6">
    <source>
        <dbReference type="EMBL" id="PQL21037.1"/>
    </source>
</evidence>
<evidence type="ECO:0000256" key="1">
    <source>
        <dbReference type="ARBA" id="ARBA00022612"/>
    </source>
</evidence>
<name>A0A2S7ZD41_9FIRM</name>
<dbReference type="NCBIfam" id="TIGR01543">
    <property type="entry name" value="proheadase_HK97"/>
    <property type="match status" value="1"/>
</dbReference>
<dbReference type="InterPro" id="IPR054613">
    <property type="entry name" value="Peptidase_S78_dom"/>
</dbReference>
<evidence type="ECO:0000256" key="2">
    <source>
        <dbReference type="ARBA" id="ARBA00022670"/>
    </source>
</evidence>
<gene>
    <name evidence="6" type="ORF">VEHSUH05_01045</name>
</gene>
<feature type="coiled-coil region" evidence="4">
    <location>
        <begin position="169"/>
        <end position="200"/>
    </location>
</feature>
<dbReference type="STRING" id="1298594.GCA_001312465_01265"/>
<evidence type="ECO:0000256" key="3">
    <source>
        <dbReference type="ARBA" id="ARBA00022801"/>
    </source>
</evidence>
<reference evidence="6 7" key="1">
    <citation type="submission" date="2018-01" db="EMBL/GenBank/DDBJ databases">
        <title>Draft genome sequences of clinical isolates and type strains of oral Veillonella including Veillonella infantum sp., nov.</title>
        <authorList>
            <person name="Mashima I."/>
            <person name="Liao Y.-C."/>
            <person name="Sabharwal A."/>
            <person name="Haase E.M."/>
            <person name="Nakazawa F."/>
            <person name="Scannapieco F.A."/>
        </authorList>
    </citation>
    <scope>NUCLEOTIDE SEQUENCE [LARGE SCALE GENOMIC DNA]</scope>
    <source>
        <strain evidence="6 7">JCM 15641</strain>
    </source>
</reference>
<dbReference type="GO" id="GO:0008233">
    <property type="term" value="F:peptidase activity"/>
    <property type="evidence" value="ECO:0007669"/>
    <property type="project" value="UniProtKB-KW"/>
</dbReference>
<keyword evidence="3" id="KW-0378">Hydrolase</keyword>
<dbReference type="EMBL" id="PPDB01000001">
    <property type="protein sequence ID" value="PQL21037.1"/>
    <property type="molecule type" value="Genomic_DNA"/>
</dbReference>
<evidence type="ECO:0000313" key="7">
    <source>
        <dbReference type="Proteomes" id="UP000237916"/>
    </source>
</evidence>
<keyword evidence="7" id="KW-1185">Reference proteome</keyword>
<dbReference type="GO" id="GO:0006508">
    <property type="term" value="P:proteolysis"/>
    <property type="evidence" value="ECO:0007669"/>
    <property type="project" value="UniProtKB-KW"/>
</dbReference>
<keyword evidence="4" id="KW-0175">Coiled coil</keyword>
<dbReference type="Proteomes" id="UP000237916">
    <property type="component" value="Unassembled WGS sequence"/>
</dbReference>
<organism evidence="6 7">
    <name type="scientific">Veillonella denticariosi JCM 15641</name>
    <dbReference type="NCBI Taxonomy" id="1298594"/>
    <lineage>
        <taxon>Bacteria</taxon>
        <taxon>Bacillati</taxon>
        <taxon>Bacillota</taxon>
        <taxon>Negativicutes</taxon>
        <taxon>Veillonellales</taxon>
        <taxon>Veillonellaceae</taxon>
        <taxon>Veillonella</taxon>
    </lineage>
</organism>
<dbReference type="Pfam" id="PF04586">
    <property type="entry name" value="Peptidase_S78"/>
    <property type="match status" value="1"/>
</dbReference>
<feature type="domain" description="Prohead serine protease" evidence="5">
    <location>
        <begin position="11"/>
        <end position="181"/>
    </location>
</feature>
<dbReference type="AlphaFoldDB" id="A0A2S7ZD41"/>
<dbReference type="OrthoDB" id="64791at2"/>
<proteinExistence type="predicted"/>
<dbReference type="InterPro" id="IPR006433">
    <property type="entry name" value="Prohead_protease"/>
</dbReference>
<keyword evidence="2 6" id="KW-0645">Protease</keyword>
<comment type="caution">
    <text evidence="6">The sequence shown here is derived from an EMBL/GenBank/DDBJ whole genome shotgun (WGS) entry which is preliminary data.</text>
</comment>
<accession>A0A2S7ZD41</accession>
<dbReference type="RefSeq" id="WP_105090471.1">
    <property type="nucleotide sequence ID" value="NZ_PPDB01000001.1"/>
</dbReference>
<keyword evidence="1" id="KW-1188">Viral release from host cell</keyword>
<evidence type="ECO:0000259" key="5">
    <source>
        <dbReference type="Pfam" id="PF04586"/>
    </source>
</evidence>
<evidence type="ECO:0000256" key="4">
    <source>
        <dbReference type="SAM" id="Coils"/>
    </source>
</evidence>
<protein>
    <submittedName>
        <fullName evidence="6">HK97 family phage prohead protease</fullName>
    </submittedName>
</protein>
<sequence>MDKERRTLQTKIEIRKVENDNGELPYIEGYALKFGTRSENMGGFVEMLSKNCLDNTDMNNVVALYNHDESYPLARNTVPSGAGSLELKVDDTGLYFRLTPTETTYAKDLITNLDAGVVGQCSFAFSLAPSGSEWIWDEDDNVYIRTITAIKRLWDVSIVTTPAYPDTEADTAKRDLEEFKRTQQNELDEVRKRKLAIELELLEG</sequence>